<feature type="region of interest" description="Disordered" evidence="1">
    <location>
        <begin position="284"/>
        <end position="342"/>
    </location>
</feature>
<dbReference type="EMBL" id="MU006238">
    <property type="protein sequence ID" value="KAF2821269.1"/>
    <property type="molecule type" value="Genomic_DNA"/>
</dbReference>
<sequence length="484" mass="53234">MSSTVKARKTRGKKAHNAAASKTSSSVRVRRVRGRNERNTAAIYGAGAPPISLVLPEGLTITLVELLVYLPKSLHNYYVLLRLVQAGINQQAIAHIVNMHRGWEKWPALTNSIGKATTQTMRAGCGDGAWTAMKHKKGEFTYDYEWDKDDLTFTGILLDCQMDIDKRGRLKNRSTAGIPFANLAADVLHHPAYTRGDGFMLSRCVQYAAANPGKNYVFPRDFAYLAKKLDDGRAVRAHHLDVASVRRWKKKGYWTVDEHPEVECGKRAEMKKKVDCSIESDIEDFTTNVKDSDEEEEVEDKMEVDGQDEAPVDSQDEASVDGQEEAPASLTPAAPSGFGTTDAGAFNNPVAYTPNMIGTPIVPFMQGQGGHTNQHYTHPPAWNGHVVSSPPFVPRPQQPNFGQHAPQPTFGQHTPQPNLGQYAPRPNVQDASPFGYDAGGNPEYIWDDPPAWYRGPLRVHPAAAGPATQLPNLSVNHNFGAPSY</sequence>
<dbReference type="OrthoDB" id="3799882at2759"/>
<accession>A0A6A6ZKT4</accession>
<proteinExistence type="predicted"/>
<reference evidence="2" key="1">
    <citation type="journal article" date="2020" name="Stud. Mycol.">
        <title>101 Dothideomycetes genomes: a test case for predicting lifestyles and emergence of pathogens.</title>
        <authorList>
            <person name="Haridas S."/>
            <person name="Albert R."/>
            <person name="Binder M."/>
            <person name="Bloem J."/>
            <person name="Labutti K."/>
            <person name="Salamov A."/>
            <person name="Andreopoulos B."/>
            <person name="Baker S."/>
            <person name="Barry K."/>
            <person name="Bills G."/>
            <person name="Bluhm B."/>
            <person name="Cannon C."/>
            <person name="Castanera R."/>
            <person name="Culley D."/>
            <person name="Daum C."/>
            <person name="Ezra D."/>
            <person name="Gonzalez J."/>
            <person name="Henrissat B."/>
            <person name="Kuo A."/>
            <person name="Liang C."/>
            <person name="Lipzen A."/>
            <person name="Lutzoni F."/>
            <person name="Magnuson J."/>
            <person name="Mondo S."/>
            <person name="Nolan M."/>
            <person name="Ohm R."/>
            <person name="Pangilinan J."/>
            <person name="Park H.-J."/>
            <person name="Ramirez L."/>
            <person name="Alfaro M."/>
            <person name="Sun H."/>
            <person name="Tritt A."/>
            <person name="Yoshinaga Y."/>
            <person name="Zwiers L.-H."/>
            <person name="Turgeon B."/>
            <person name="Goodwin S."/>
            <person name="Spatafora J."/>
            <person name="Crous P."/>
            <person name="Grigoriev I."/>
        </authorList>
    </citation>
    <scope>NUCLEOTIDE SEQUENCE</scope>
    <source>
        <strain evidence="2">CBS 113818</strain>
    </source>
</reference>
<feature type="compositionally biased region" description="Basic residues" evidence="1">
    <location>
        <begin position="1"/>
        <end position="16"/>
    </location>
</feature>
<dbReference type="AlphaFoldDB" id="A0A6A6ZKT4"/>
<feature type="compositionally biased region" description="Polar residues" evidence="1">
    <location>
        <begin position="409"/>
        <end position="419"/>
    </location>
</feature>
<evidence type="ECO:0000256" key="1">
    <source>
        <dbReference type="SAM" id="MobiDB-lite"/>
    </source>
</evidence>
<feature type="region of interest" description="Disordered" evidence="1">
    <location>
        <begin position="401"/>
        <end position="425"/>
    </location>
</feature>
<feature type="region of interest" description="Disordered" evidence="1">
    <location>
        <begin position="1"/>
        <end position="28"/>
    </location>
</feature>
<gene>
    <name evidence="2" type="ORF">CC86DRAFT_427498</name>
</gene>
<keyword evidence="3" id="KW-1185">Reference proteome</keyword>
<name>A0A6A6ZKT4_9PLEO</name>
<protein>
    <submittedName>
        <fullName evidence="2">Uncharacterized protein</fullName>
    </submittedName>
</protein>
<evidence type="ECO:0000313" key="3">
    <source>
        <dbReference type="Proteomes" id="UP000799424"/>
    </source>
</evidence>
<organism evidence="2 3">
    <name type="scientific">Ophiobolus disseminans</name>
    <dbReference type="NCBI Taxonomy" id="1469910"/>
    <lineage>
        <taxon>Eukaryota</taxon>
        <taxon>Fungi</taxon>
        <taxon>Dikarya</taxon>
        <taxon>Ascomycota</taxon>
        <taxon>Pezizomycotina</taxon>
        <taxon>Dothideomycetes</taxon>
        <taxon>Pleosporomycetidae</taxon>
        <taxon>Pleosporales</taxon>
        <taxon>Pleosporineae</taxon>
        <taxon>Phaeosphaeriaceae</taxon>
        <taxon>Ophiobolus</taxon>
    </lineage>
</organism>
<feature type="compositionally biased region" description="Acidic residues" evidence="1">
    <location>
        <begin position="292"/>
        <end position="324"/>
    </location>
</feature>
<dbReference type="Proteomes" id="UP000799424">
    <property type="component" value="Unassembled WGS sequence"/>
</dbReference>
<evidence type="ECO:0000313" key="2">
    <source>
        <dbReference type="EMBL" id="KAF2821269.1"/>
    </source>
</evidence>